<evidence type="ECO:0000256" key="4">
    <source>
        <dbReference type="ARBA" id="ARBA00022989"/>
    </source>
</evidence>
<feature type="non-terminal residue" evidence="8">
    <location>
        <position position="136"/>
    </location>
</feature>
<dbReference type="InterPro" id="IPR011701">
    <property type="entry name" value="MFS"/>
</dbReference>
<dbReference type="AlphaFoldDB" id="A0A6G3WL34"/>
<name>A0A6G3WL34_9ACTN</name>
<dbReference type="InterPro" id="IPR020846">
    <property type="entry name" value="MFS_dom"/>
</dbReference>
<keyword evidence="4 6" id="KW-1133">Transmembrane helix</keyword>
<evidence type="ECO:0000256" key="6">
    <source>
        <dbReference type="SAM" id="Phobius"/>
    </source>
</evidence>
<feature type="domain" description="Major facilitator superfamily (MFS) profile" evidence="7">
    <location>
        <begin position="1"/>
        <end position="136"/>
    </location>
</feature>
<protein>
    <submittedName>
        <fullName evidence="8">MFS transporter</fullName>
    </submittedName>
</protein>
<evidence type="ECO:0000256" key="1">
    <source>
        <dbReference type="ARBA" id="ARBA00004651"/>
    </source>
</evidence>
<evidence type="ECO:0000259" key="7">
    <source>
        <dbReference type="PROSITE" id="PS50850"/>
    </source>
</evidence>
<feature type="transmembrane region" description="Helical" evidence="6">
    <location>
        <begin position="96"/>
        <end position="116"/>
    </location>
</feature>
<gene>
    <name evidence="8" type="ORF">G3M58_06910</name>
</gene>
<dbReference type="PANTHER" id="PTHR43124">
    <property type="entry name" value="PURINE EFFLUX PUMP PBUE"/>
    <property type="match status" value="1"/>
</dbReference>
<feature type="transmembrane region" description="Helical" evidence="6">
    <location>
        <begin position="72"/>
        <end position="90"/>
    </location>
</feature>
<comment type="caution">
    <text evidence="8">The sequence shown here is derived from an EMBL/GenBank/DDBJ whole genome shotgun (WGS) entry which is preliminary data.</text>
</comment>
<dbReference type="PANTHER" id="PTHR43124:SF3">
    <property type="entry name" value="CHLORAMPHENICOL EFFLUX PUMP RV0191"/>
    <property type="match status" value="1"/>
</dbReference>
<dbReference type="GO" id="GO:0005886">
    <property type="term" value="C:plasma membrane"/>
    <property type="evidence" value="ECO:0007669"/>
    <property type="project" value="UniProtKB-SubCell"/>
</dbReference>
<accession>A0A6G3WL34</accession>
<keyword evidence="5 6" id="KW-0472">Membrane</keyword>
<evidence type="ECO:0000313" key="8">
    <source>
        <dbReference type="EMBL" id="NEE06162.1"/>
    </source>
</evidence>
<evidence type="ECO:0000256" key="2">
    <source>
        <dbReference type="ARBA" id="ARBA00022475"/>
    </source>
</evidence>
<dbReference type="EMBL" id="JAAGMN010000687">
    <property type="protein sequence ID" value="NEE06162.1"/>
    <property type="molecule type" value="Genomic_DNA"/>
</dbReference>
<feature type="transmembrane region" description="Helical" evidence="6">
    <location>
        <begin position="42"/>
        <end position="60"/>
    </location>
</feature>
<dbReference type="GO" id="GO:0022857">
    <property type="term" value="F:transmembrane transporter activity"/>
    <property type="evidence" value="ECO:0007669"/>
    <property type="project" value="InterPro"/>
</dbReference>
<comment type="subcellular location">
    <subcellularLocation>
        <location evidence="1">Cell membrane</location>
        <topology evidence="1">Multi-pass membrane protein</topology>
    </subcellularLocation>
</comment>
<feature type="non-terminal residue" evidence="8">
    <location>
        <position position="1"/>
    </location>
</feature>
<organism evidence="8">
    <name type="scientific">Streptomyces sp. SID7499</name>
    <dbReference type="NCBI Taxonomy" id="2706086"/>
    <lineage>
        <taxon>Bacteria</taxon>
        <taxon>Bacillati</taxon>
        <taxon>Actinomycetota</taxon>
        <taxon>Actinomycetes</taxon>
        <taxon>Kitasatosporales</taxon>
        <taxon>Streptomycetaceae</taxon>
        <taxon>Streptomyces</taxon>
    </lineage>
</organism>
<dbReference type="Pfam" id="PF07690">
    <property type="entry name" value="MFS_1"/>
    <property type="match status" value="1"/>
</dbReference>
<keyword evidence="2" id="KW-1003">Cell membrane</keyword>
<evidence type="ECO:0000256" key="5">
    <source>
        <dbReference type="ARBA" id="ARBA00023136"/>
    </source>
</evidence>
<dbReference type="Gene3D" id="1.20.1250.20">
    <property type="entry name" value="MFS general substrate transporter like domains"/>
    <property type="match status" value="1"/>
</dbReference>
<dbReference type="InterPro" id="IPR036259">
    <property type="entry name" value="MFS_trans_sf"/>
</dbReference>
<proteinExistence type="predicted"/>
<dbReference type="InterPro" id="IPR050189">
    <property type="entry name" value="MFS_Efflux_Transporters"/>
</dbReference>
<dbReference type="SUPFAM" id="SSF103473">
    <property type="entry name" value="MFS general substrate transporter"/>
    <property type="match status" value="1"/>
</dbReference>
<keyword evidence="3 6" id="KW-0812">Transmembrane</keyword>
<reference evidence="8" key="1">
    <citation type="submission" date="2020-01" db="EMBL/GenBank/DDBJ databases">
        <title>Insect and environment-associated Actinomycetes.</title>
        <authorList>
            <person name="Currrie C."/>
            <person name="Chevrette M."/>
            <person name="Carlson C."/>
            <person name="Stubbendieck R."/>
            <person name="Wendt-Pienkowski E."/>
        </authorList>
    </citation>
    <scope>NUCLEOTIDE SEQUENCE</scope>
    <source>
        <strain evidence="8">SID7499</strain>
    </source>
</reference>
<dbReference type="PROSITE" id="PS50850">
    <property type="entry name" value="MFS"/>
    <property type="match status" value="1"/>
</dbReference>
<sequence length="136" mass="13439">RATRGSTRRGLLLALGLFNAANLITALAPDLPVFLGSRVLSGMGAGILTAVATAAAAGLASEGQRGRAMSMVTFGLSTGTVAGVPVGMLVGEQLGWRWTMGLVVLVGVVSMAALAVRGGEIPPVPDEPGSGVSAVA</sequence>
<evidence type="ECO:0000256" key="3">
    <source>
        <dbReference type="ARBA" id="ARBA00022692"/>
    </source>
</evidence>